<dbReference type="Gene3D" id="3.40.630.30">
    <property type="match status" value="1"/>
</dbReference>
<dbReference type="RefSeq" id="WP_098739435.1">
    <property type="nucleotide sequence ID" value="NZ_PDKW01000043.1"/>
</dbReference>
<evidence type="ECO:0000313" key="2">
    <source>
        <dbReference type="EMBL" id="PGH53357.1"/>
    </source>
</evidence>
<dbReference type="InterPro" id="IPR000182">
    <property type="entry name" value="GNAT_dom"/>
</dbReference>
<dbReference type="EMBL" id="PDKW01000043">
    <property type="protein sequence ID" value="PGH53357.1"/>
    <property type="molecule type" value="Genomic_DNA"/>
</dbReference>
<keyword evidence="3" id="KW-1185">Reference proteome</keyword>
<dbReference type="InterPro" id="IPR016181">
    <property type="entry name" value="Acyl_CoA_acyltransferase"/>
</dbReference>
<evidence type="ECO:0000313" key="3">
    <source>
        <dbReference type="Proteomes" id="UP000225379"/>
    </source>
</evidence>
<keyword evidence="2" id="KW-0808">Transferase</keyword>
<dbReference type="Proteomes" id="UP000225379">
    <property type="component" value="Unassembled WGS sequence"/>
</dbReference>
<dbReference type="CDD" id="cd04301">
    <property type="entry name" value="NAT_SF"/>
    <property type="match status" value="1"/>
</dbReference>
<accession>A0A2B8B7X8</accession>
<evidence type="ECO:0000259" key="1">
    <source>
        <dbReference type="PROSITE" id="PS51186"/>
    </source>
</evidence>
<name>A0A2B8B7X8_9PROT</name>
<dbReference type="PROSITE" id="PS51186">
    <property type="entry name" value="GNAT"/>
    <property type="match status" value="1"/>
</dbReference>
<reference evidence="3" key="1">
    <citation type="submission" date="2017-10" db="EMBL/GenBank/DDBJ databases">
        <authorList>
            <person name="Kravchenko I.K."/>
            <person name="Grouzdev D.S."/>
        </authorList>
    </citation>
    <scope>NUCLEOTIDE SEQUENCE [LARGE SCALE GENOMIC DNA]</scope>
    <source>
        <strain evidence="3">B2</strain>
    </source>
</reference>
<sequence>MPVIRKIMPTELPQYRAHLLRLDRTDRYARFAGTLSDEAVERHCTAIDWGRTVILGAFEDGVLRGAIELCGDRLLWPEQAEFGISIESELQGKGVGSTLVRRILTVARNRGIRHVHMVCLAENSRMRALARRFGGRLALDGGEITSMFELPAPNQFSIALEALEDGSGAFNSILAGNAIQSRLFTRPPRERMAA</sequence>
<protein>
    <submittedName>
        <fullName evidence="2">GNAT family N-acetyltransferase</fullName>
    </submittedName>
</protein>
<dbReference type="GO" id="GO:0016747">
    <property type="term" value="F:acyltransferase activity, transferring groups other than amino-acyl groups"/>
    <property type="evidence" value="ECO:0007669"/>
    <property type="project" value="InterPro"/>
</dbReference>
<organism evidence="2 3">
    <name type="scientific">Azospirillum palustre</name>
    <dbReference type="NCBI Taxonomy" id="2044885"/>
    <lineage>
        <taxon>Bacteria</taxon>
        <taxon>Pseudomonadati</taxon>
        <taxon>Pseudomonadota</taxon>
        <taxon>Alphaproteobacteria</taxon>
        <taxon>Rhodospirillales</taxon>
        <taxon>Azospirillaceae</taxon>
        <taxon>Azospirillum</taxon>
    </lineage>
</organism>
<gene>
    <name evidence="2" type="ORF">CRT60_26050</name>
</gene>
<dbReference type="AlphaFoldDB" id="A0A2B8B7X8"/>
<comment type="caution">
    <text evidence="2">The sequence shown here is derived from an EMBL/GenBank/DDBJ whole genome shotgun (WGS) entry which is preliminary data.</text>
</comment>
<dbReference type="OrthoDB" id="7843527at2"/>
<dbReference type="Pfam" id="PF00583">
    <property type="entry name" value="Acetyltransf_1"/>
    <property type="match status" value="1"/>
</dbReference>
<proteinExistence type="predicted"/>
<feature type="domain" description="N-acetyltransferase" evidence="1">
    <location>
        <begin position="2"/>
        <end position="155"/>
    </location>
</feature>
<dbReference type="SUPFAM" id="SSF55729">
    <property type="entry name" value="Acyl-CoA N-acyltransferases (Nat)"/>
    <property type="match status" value="1"/>
</dbReference>